<evidence type="ECO:0000313" key="1">
    <source>
        <dbReference type="EMBL" id="KAF7988545.1"/>
    </source>
</evidence>
<keyword evidence="2" id="KW-1185">Reference proteome</keyword>
<dbReference type="Proteomes" id="UP000639338">
    <property type="component" value="Unassembled WGS sequence"/>
</dbReference>
<dbReference type="EMBL" id="JACMRX010000005">
    <property type="protein sequence ID" value="KAF7988545.1"/>
    <property type="molecule type" value="Genomic_DNA"/>
</dbReference>
<sequence>MKQPPQLIKFKGVNESFNYSGSNLHGIFDKTPIVVLEKNTTYYLKNDCSISNNNSSIENKLIKKKPLNKISSKIKKNKLNKKISTLSINNELLNINSSNYLIQLQQNNEIEISNLSKNFNLSISKIINNPNSTIVQNDVDDKIIKMLVNMKNGKQKLIQFELIGNCTTISDLLKYTEIPYTNKTKIYFVNDKLLNINYVVDTYEDNIEYIENTLYNNNYETINCPNCGKSIDKINECNKCHEKYSYDVRLIPKNSTISQKKIIMSVADNFYNNNSIDKDNNIKIKSENLNDDVKIKPVDLNDDIKSKSVNDDKIKLKKFRKIRKYHFSKDKTIDQTNKIDNNENDKKNHVNNDVNNDKIVNDVKNIINDEKKHVNNNDNNGKIVNDVKSIINDEKNNINNDSNDTLTEKKIGANLANRLRRIRKKKIISDY</sequence>
<name>A0A834XKF1_APHGI</name>
<evidence type="ECO:0000313" key="2">
    <source>
        <dbReference type="Proteomes" id="UP000639338"/>
    </source>
</evidence>
<accession>A0A834XKF1</accession>
<protein>
    <submittedName>
        <fullName evidence="1">Uncharacterized protein</fullName>
    </submittedName>
</protein>
<dbReference type="AlphaFoldDB" id="A0A834XKF1"/>
<reference evidence="1 2" key="1">
    <citation type="submission" date="2020-08" db="EMBL/GenBank/DDBJ databases">
        <title>Aphidius gifuensis genome sequencing and assembly.</title>
        <authorList>
            <person name="Du Z."/>
        </authorList>
    </citation>
    <scope>NUCLEOTIDE SEQUENCE [LARGE SCALE GENOMIC DNA]</scope>
    <source>
        <strain evidence="1">YNYX2018</strain>
        <tissue evidence="1">Adults</tissue>
    </source>
</reference>
<gene>
    <name evidence="1" type="ORF">HCN44_001118</name>
</gene>
<comment type="caution">
    <text evidence="1">The sequence shown here is derived from an EMBL/GenBank/DDBJ whole genome shotgun (WGS) entry which is preliminary data.</text>
</comment>
<organism evidence="1 2">
    <name type="scientific">Aphidius gifuensis</name>
    <name type="common">Parasitoid wasp</name>
    <dbReference type="NCBI Taxonomy" id="684658"/>
    <lineage>
        <taxon>Eukaryota</taxon>
        <taxon>Metazoa</taxon>
        <taxon>Ecdysozoa</taxon>
        <taxon>Arthropoda</taxon>
        <taxon>Hexapoda</taxon>
        <taxon>Insecta</taxon>
        <taxon>Pterygota</taxon>
        <taxon>Neoptera</taxon>
        <taxon>Endopterygota</taxon>
        <taxon>Hymenoptera</taxon>
        <taxon>Apocrita</taxon>
        <taxon>Ichneumonoidea</taxon>
        <taxon>Braconidae</taxon>
        <taxon>Aphidiinae</taxon>
        <taxon>Aphidius</taxon>
    </lineage>
</organism>
<proteinExistence type="predicted"/>